<evidence type="ECO:0000313" key="6">
    <source>
        <dbReference type="Proteomes" id="UP000318394"/>
    </source>
</evidence>
<accession>A0A249A0B1</accession>
<dbReference type="Proteomes" id="UP000315164">
    <property type="component" value="Unassembled WGS sequence"/>
</dbReference>
<dbReference type="AlphaFoldDB" id="A0A249A0B1"/>
<evidence type="ECO:0000313" key="2">
    <source>
        <dbReference type="EMBL" id="TRB37512.1"/>
    </source>
</evidence>
<evidence type="ECO:0000313" key="3">
    <source>
        <dbReference type="EMBL" id="TRB74464.1"/>
    </source>
</evidence>
<gene>
    <name evidence="3" type="ORF">FEA53_08230</name>
    <name evidence="2" type="ORF">FEB89_07275</name>
    <name evidence="1" type="ORF">NCTC10638_02485</name>
</gene>
<dbReference type="STRING" id="75985.WC39_08400"/>
<dbReference type="EMBL" id="UGPN01000002">
    <property type="protein sequence ID" value="STY61276.1"/>
    <property type="molecule type" value="Genomic_DNA"/>
</dbReference>
<evidence type="ECO:0000313" key="1">
    <source>
        <dbReference type="EMBL" id="STY61276.1"/>
    </source>
</evidence>
<evidence type="ECO:0000313" key="5">
    <source>
        <dbReference type="Proteomes" id="UP000315164"/>
    </source>
</evidence>
<dbReference type="Proteomes" id="UP000254802">
    <property type="component" value="Unassembled WGS sequence"/>
</dbReference>
<proteinExistence type="predicted"/>
<dbReference type="KEGG" id="mhay:VK67_08400"/>
<organism evidence="3 5">
    <name type="scientific">Mannheimia haemolytica</name>
    <name type="common">Pasteurella haemolytica</name>
    <dbReference type="NCBI Taxonomy" id="75985"/>
    <lineage>
        <taxon>Bacteria</taxon>
        <taxon>Pseudomonadati</taxon>
        <taxon>Pseudomonadota</taxon>
        <taxon>Gammaproteobacteria</taxon>
        <taxon>Pasteurellales</taxon>
        <taxon>Pasteurellaceae</taxon>
        <taxon>Mannheimia</taxon>
    </lineage>
</organism>
<dbReference type="EMBL" id="VAJI01000012">
    <property type="protein sequence ID" value="TRB37512.1"/>
    <property type="molecule type" value="Genomic_DNA"/>
</dbReference>
<evidence type="ECO:0008006" key="7">
    <source>
        <dbReference type="Google" id="ProtNLM"/>
    </source>
</evidence>
<dbReference type="GeneID" id="67369384"/>
<evidence type="ECO:0000313" key="4">
    <source>
        <dbReference type="Proteomes" id="UP000254802"/>
    </source>
</evidence>
<dbReference type="RefSeq" id="WP_006248835.1">
    <property type="nucleotide sequence ID" value="NZ_CP011098.1"/>
</dbReference>
<name>A0A249A0B1_MANHA</name>
<protein>
    <recommendedName>
        <fullName evidence="7">Type II toxin-antitoxin system RelE/ParE family toxin</fullName>
    </recommendedName>
</protein>
<reference evidence="5 6" key="2">
    <citation type="journal article" date="2019" name="Vet. Microbiol.">
        <title>Genetic characterization of susceptible and multi-drug resistant Mannheimia haemolytica isolated from high-risk stocker calves prior to and after antimicrobial metaphylaxis.</title>
        <authorList>
            <person name="Snyder E.R."/>
            <person name="Alvarez-Narvaez S."/>
            <person name="Credille B.C."/>
        </authorList>
    </citation>
    <scope>NUCLEOTIDE SEQUENCE [LARGE SCALE GENOMIC DNA]</scope>
    <source>
        <strain evidence="3 5">UGA-R5-128-1</strain>
        <strain evidence="2 6">UGA-R7-163-1</strain>
    </source>
</reference>
<dbReference type="OrthoDB" id="5689500at2"/>
<reference evidence="1 4" key="1">
    <citation type="submission" date="2018-06" db="EMBL/GenBank/DDBJ databases">
        <authorList>
            <consortium name="Pathogen Informatics"/>
            <person name="Doyle S."/>
        </authorList>
    </citation>
    <scope>NUCLEOTIDE SEQUENCE [LARGE SCALE GENOMIC DNA]</scope>
    <source>
        <strain evidence="1 4">NCTC10638</strain>
    </source>
</reference>
<keyword evidence="6" id="KW-1185">Reference proteome</keyword>
<sequence length="120" mass="14293">MYQVFIAEPKDPNLEKGLLKHFIKSYLTQEELDFLHKILTNLPNIRPFWGDTGYKYIVIDNVYFLYEVSESETKVILLGTKFNNKRKTFNFANTKTQQKSMKKWINDLAIYKPHKINQSQ</sequence>
<dbReference type="Proteomes" id="UP000318394">
    <property type="component" value="Unassembled WGS sequence"/>
</dbReference>
<dbReference type="KEGG" id="mhaq:WC39_08400"/>
<dbReference type="EMBL" id="VAJB01000015">
    <property type="protein sequence ID" value="TRB74464.1"/>
    <property type="molecule type" value="Genomic_DNA"/>
</dbReference>